<dbReference type="CDD" id="cd18186">
    <property type="entry name" value="BTB_POZ_ZBTB_KLHL-like"/>
    <property type="match status" value="1"/>
</dbReference>
<evidence type="ECO:0000256" key="2">
    <source>
        <dbReference type="ARBA" id="ARBA00022737"/>
    </source>
</evidence>
<organism evidence="4 5">
    <name type="scientific">Toxocara canis</name>
    <name type="common">Canine roundworm</name>
    <dbReference type="NCBI Taxonomy" id="6265"/>
    <lineage>
        <taxon>Eukaryota</taxon>
        <taxon>Metazoa</taxon>
        <taxon>Ecdysozoa</taxon>
        <taxon>Nematoda</taxon>
        <taxon>Chromadorea</taxon>
        <taxon>Rhabditida</taxon>
        <taxon>Spirurina</taxon>
        <taxon>Ascaridomorpha</taxon>
        <taxon>Ascaridoidea</taxon>
        <taxon>Toxocaridae</taxon>
        <taxon>Toxocara</taxon>
    </lineage>
</organism>
<gene>
    <name evidence="4" type="primary">kel-10</name>
    <name evidence="4" type="ORF">Tcan_12129</name>
</gene>
<dbReference type="Gene3D" id="3.30.710.10">
    <property type="entry name" value="Potassium Channel Kv1.1, Chain A"/>
    <property type="match status" value="1"/>
</dbReference>
<feature type="domain" description="BACK" evidence="3">
    <location>
        <begin position="197"/>
        <end position="271"/>
    </location>
</feature>
<dbReference type="Proteomes" id="UP000031036">
    <property type="component" value="Unassembled WGS sequence"/>
</dbReference>
<dbReference type="CDD" id="cd14733">
    <property type="entry name" value="BACK"/>
    <property type="match status" value="1"/>
</dbReference>
<dbReference type="OrthoDB" id="5803581at2759"/>
<dbReference type="PANTHER" id="PTHR45632">
    <property type="entry name" value="LD33804P"/>
    <property type="match status" value="1"/>
</dbReference>
<dbReference type="OMA" id="GFNGAEY"/>
<comment type="caution">
    <text evidence="4">The sequence shown here is derived from an EMBL/GenBank/DDBJ whole genome shotgun (WGS) entry which is preliminary data.</text>
</comment>
<dbReference type="STRING" id="6265.A0A0B2USW0"/>
<accession>A0A0B2USW0</accession>
<dbReference type="SMART" id="SM00612">
    <property type="entry name" value="Kelch"/>
    <property type="match status" value="6"/>
</dbReference>
<dbReference type="PANTHER" id="PTHR45632:SF13">
    <property type="entry name" value="KELCH-LIKE PROTEIN 26"/>
    <property type="match status" value="1"/>
</dbReference>
<dbReference type="Gene3D" id="1.25.40.420">
    <property type="match status" value="1"/>
</dbReference>
<dbReference type="SUPFAM" id="SSF117281">
    <property type="entry name" value="Kelch motif"/>
    <property type="match status" value="1"/>
</dbReference>
<dbReference type="InterPro" id="IPR011333">
    <property type="entry name" value="SKP1/BTB/POZ_sf"/>
</dbReference>
<dbReference type="Pfam" id="PF24681">
    <property type="entry name" value="Kelch_KLHDC2_KLHL20_DRC7"/>
    <property type="match status" value="1"/>
</dbReference>
<reference evidence="4 5" key="1">
    <citation type="submission" date="2014-11" db="EMBL/GenBank/DDBJ databases">
        <title>Genetic blueprint of the zoonotic pathogen Toxocara canis.</title>
        <authorList>
            <person name="Zhu X.-Q."/>
            <person name="Korhonen P.K."/>
            <person name="Cai H."/>
            <person name="Young N.D."/>
            <person name="Nejsum P."/>
            <person name="von Samson-Himmelstjerna G."/>
            <person name="Boag P.R."/>
            <person name="Tan P."/>
            <person name="Li Q."/>
            <person name="Min J."/>
            <person name="Yang Y."/>
            <person name="Wang X."/>
            <person name="Fang X."/>
            <person name="Hall R.S."/>
            <person name="Hofmann A."/>
            <person name="Sternberg P.W."/>
            <person name="Jex A.R."/>
            <person name="Gasser R.B."/>
        </authorList>
    </citation>
    <scope>NUCLEOTIDE SEQUENCE [LARGE SCALE GENOMIC DNA]</scope>
    <source>
        <strain evidence="4">PN_DK_2014</strain>
    </source>
</reference>
<dbReference type="InterPro" id="IPR015915">
    <property type="entry name" value="Kelch-typ_b-propeller"/>
</dbReference>
<keyword evidence="2" id="KW-0677">Repeat</keyword>
<name>A0A0B2USW0_TOXCA</name>
<keyword evidence="1" id="KW-0880">Kelch repeat</keyword>
<evidence type="ECO:0000256" key="1">
    <source>
        <dbReference type="ARBA" id="ARBA00022441"/>
    </source>
</evidence>
<protein>
    <submittedName>
        <fullName evidence="4">Kelch repeat-containing protein kel-10</fullName>
    </submittedName>
</protein>
<dbReference type="InterPro" id="IPR006652">
    <property type="entry name" value="Kelch_1"/>
</dbReference>
<dbReference type="InterPro" id="IPR011705">
    <property type="entry name" value="BACK"/>
</dbReference>
<evidence type="ECO:0000313" key="4">
    <source>
        <dbReference type="EMBL" id="KHN72289.1"/>
    </source>
</evidence>
<dbReference type="Pfam" id="PF01344">
    <property type="entry name" value="Kelch_1"/>
    <property type="match status" value="1"/>
</dbReference>
<evidence type="ECO:0000313" key="5">
    <source>
        <dbReference type="Proteomes" id="UP000031036"/>
    </source>
</evidence>
<proteinExistence type="predicted"/>
<keyword evidence="5" id="KW-1185">Reference proteome</keyword>
<dbReference type="AlphaFoldDB" id="A0A0B2USW0"/>
<dbReference type="SUPFAM" id="SSF54695">
    <property type="entry name" value="POZ domain"/>
    <property type="match status" value="1"/>
</dbReference>
<dbReference type="Pfam" id="PF07707">
    <property type="entry name" value="BACK"/>
    <property type="match status" value="1"/>
</dbReference>
<dbReference type="Gene3D" id="2.120.10.80">
    <property type="entry name" value="Kelch-type beta propeller"/>
    <property type="match status" value="2"/>
</dbReference>
<dbReference type="EMBL" id="JPKZ01003266">
    <property type="protein sequence ID" value="KHN72289.1"/>
    <property type="molecule type" value="Genomic_DNA"/>
</dbReference>
<sequence length="592" mass="66946">MEPIETSESLRDTVSETETNNWEVGVLEYRRQLLQTPRGEPIDTSLDPDFAYGIFPPEGNTSRRKAELETNDGVIVLGGNKMVKLDCFEFAQISAYFRAAFFGNFEEAKTKFLIFGDPEPDRFLNCLAFARRLVVDEKDAASNISIDLDKALELLDVAAYLLIEPVLEIISNIIVKTVTASKLLAVYHKAENRYPPLARRLWNLIVREFDKLILNDTFFELTEEELVKLLQEKHLNIRRCDETSMVRSWIEANRWNGNSVEHLQQVLTNARDDMGFYDGGTRLPNSVLIASGGWSNVGPTIVVETLDAPAQQWVRSEVKLFETPRAYHAVVNTGEDLYTIGGFNGAEYYRSTRKFNLKTRQLVEVAPMYDQRCYVACGLLDEDRIVALGGYDNHDRLKTAEILHISTNQWKRIAEMSVKRSDGHCVIHEGKIYAVGGFDGVNCHATIETYDAEGDRWLTMKQVMRSRRSGVRAVVIEGAICVCGGFDGSVRLSTCEFIDLREGHWHLLRPMNNPRSNFGIETLNNQIVVAGGYAGVVGTISDVEAFDFRADTWLEMPAMGMRRSAVYLTRIDNHEIIEKLVRPDITPDPIVP</sequence>
<evidence type="ECO:0000259" key="3">
    <source>
        <dbReference type="Pfam" id="PF07707"/>
    </source>
</evidence>